<dbReference type="InterPro" id="IPR013785">
    <property type="entry name" value="Aldolase_TIM"/>
</dbReference>
<evidence type="ECO:0000256" key="2">
    <source>
        <dbReference type="ARBA" id="ARBA00007240"/>
    </source>
</evidence>
<keyword evidence="5" id="KW-0328">Glycosyltransferase</keyword>
<evidence type="ECO:0000313" key="6">
    <source>
        <dbReference type="Proteomes" id="UP000238350"/>
    </source>
</evidence>
<comment type="catalytic activity">
    <reaction evidence="4">
        <text>alpha-D-galactosyl-(1-&gt;3)-1D-myo-inositol + sucrose = raffinose + myo-inositol</text>
        <dbReference type="Rhea" id="RHEA:20161"/>
        <dbReference type="ChEBI" id="CHEBI:16634"/>
        <dbReference type="ChEBI" id="CHEBI:17268"/>
        <dbReference type="ChEBI" id="CHEBI:17505"/>
        <dbReference type="ChEBI" id="CHEBI:17992"/>
        <dbReference type="EC" id="2.4.1.82"/>
    </reaction>
</comment>
<name>A0A2T0FP65_9ASCO</name>
<gene>
    <name evidence="5" type="ORF">B9G98_04402</name>
</gene>
<evidence type="ECO:0000256" key="1">
    <source>
        <dbReference type="ARBA" id="ARBA00001255"/>
    </source>
</evidence>
<keyword evidence="3" id="KW-0119">Carbohydrate metabolism</keyword>
<dbReference type="RefSeq" id="XP_024666727.1">
    <property type="nucleotide sequence ID" value="XM_024810959.1"/>
</dbReference>
<comment type="similarity">
    <text evidence="2">Belongs to the glycosyl hydrolases 36 family.</text>
</comment>
<keyword evidence="5" id="KW-0808">Transferase</keyword>
<dbReference type="PANTHER" id="PTHR31268">
    <property type="match status" value="1"/>
</dbReference>
<dbReference type="Gene3D" id="3.20.20.70">
    <property type="entry name" value="Aldolase class I"/>
    <property type="match status" value="1"/>
</dbReference>
<dbReference type="InterPro" id="IPR017853">
    <property type="entry name" value="GH"/>
</dbReference>
<evidence type="ECO:0000256" key="4">
    <source>
        <dbReference type="ARBA" id="ARBA00049426"/>
    </source>
</evidence>
<reference evidence="5 6" key="1">
    <citation type="submission" date="2017-04" db="EMBL/GenBank/DDBJ databases">
        <title>Genome sequencing of [Candida] sorbophila.</title>
        <authorList>
            <person name="Ahn J.O."/>
        </authorList>
    </citation>
    <scope>NUCLEOTIDE SEQUENCE [LARGE SCALE GENOMIC DNA]</scope>
    <source>
        <strain evidence="5 6">DS02</strain>
    </source>
</reference>
<proteinExistence type="inferred from homology"/>
<comment type="caution">
    <text evidence="5">The sequence shown here is derived from an EMBL/GenBank/DDBJ whole genome shotgun (WGS) entry which is preliminary data.</text>
</comment>
<dbReference type="GO" id="GO:0047274">
    <property type="term" value="F:galactinol-sucrose galactosyltransferase activity"/>
    <property type="evidence" value="ECO:0007669"/>
    <property type="project" value="UniProtKB-EC"/>
</dbReference>
<accession>A0A2T0FP65</accession>
<dbReference type="Pfam" id="PF05691">
    <property type="entry name" value="Raffinose_syn"/>
    <property type="match status" value="2"/>
</dbReference>
<evidence type="ECO:0000313" key="5">
    <source>
        <dbReference type="EMBL" id="PRT56782.1"/>
    </source>
</evidence>
<dbReference type="InterPro" id="IPR008811">
    <property type="entry name" value="Glycosyl_hydrolases_36"/>
</dbReference>
<protein>
    <submittedName>
        <fullName evidence="5">Putative galactinol--sucrose galactosyltransferase 6</fullName>
    </submittedName>
</protein>
<comment type="catalytic activity">
    <reaction evidence="1">
        <text>Hydrolysis of terminal, non-reducing alpha-D-galactose residues in alpha-D-galactosides, including galactose oligosaccharides, galactomannans and galactolipids.</text>
        <dbReference type="EC" id="3.2.1.22"/>
    </reaction>
</comment>
<dbReference type="Proteomes" id="UP000238350">
    <property type="component" value="Unassembled WGS sequence"/>
</dbReference>
<keyword evidence="6" id="KW-1185">Reference proteome</keyword>
<dbReference type="EMBL" id="NDIQ01000022">
    <property type="protein sequence ID" value="PRT56782.1"/>
    <property type="molecule type" value="Genomic_DNA"/>
</dbReference>
<evidence type="ECO:0000256" key="3">
    <source>
        <dbReference type="ARBA" id="ARBA00023277"/>
    </source>
</evidence>
<dbReference type="OrthoDB" id="4664297at2759"/>
<dbReference type="SUPFAM" id="SSF51445">
    <property type="entry name" value="(Trans)glycosidases"/>
    <property type="match status" value="1"/>
</dbReference>
<dbReference type="STRING" id="45607.A0A2T0FP65"/>
<dbReference type="GO" id="GO:0004557">
    <property type="term" value="F:alpha-galactosidase activity"/>
    <property type="evidence" value="ECO:0007669"/>
    <property type="project" value="UniProtKB-EC"/>
</dbReference>
<dbReference type="GeneID" id="36518150"/>
<sequence length="601" mass="68132">MLSDIFPNAPQHINQEQVDNNTILVWANGEFKIGFPANIRRFLAYTRNGPWLKPFCGPKMEDGRDMSAVIMETNDGRHVVINAEWSFNSSESHIRMEGDGWKIVTQTQVASFYFTLSEEFMGFRTEAVHCEPWVNDFGYCTWNSLGVDVDHQGVVKAVDSLAQASAPPRVVIIDDGWQVISQDRRLESVFPRKDKFPQGFRGVVDDLKSRGVDKVFVWSSIIGYWEGFANDLGFATCTIPRNGNQYLVPSPEGVYNYYETFFSYLSDQGVYGVKLDTLNVLDDISDQGIRRAIQDSYMKAVEYSSNKYRIKVIWSMGMVPYIFDWFAKRPETTKGPFRNSDDFFPQIIDSHFWHNYCNIYNSQFTRQFGHSLDFDMFQTKFTDPSPGAEKMPWLHAATRAISGGPIYITDYIGAHDPDLINCLVSDGKALRFPNYPTVEDPYQCFDDDRLVVAHNQNRFGRLSAYLNFTKNPHSRNIEVPSGYVSRAWKAKWVADRDGKASIDVQSGEWELISTVKIATIGNKRIGCFGLIDKFAGLAALNSVQITDNCLEISCLPGSLGLYLPDGPPEKAAVGNDLLDIKFDGVIANVDVKSEQTLRFWF</sequence>
<dbReference type="PANTHER" id="PTHR31268:SF32">
    <property type="entry name" value="GALACTINOL--SUCROSE GALACTOSYLTRANSFERASE 2-RELATED"/>
    <property type="match status" value="1"/>
</dbReference>
<organism evidence="5 6">
    <name type="scientific">Wickerhamiella sorbophila</name>
    <dbReference type="NCBI Taxonomy" id="45607"/>
    <lineage>
        <taxon>Eukaryota</taxon>
        <taxon>Fungi</taxon>
        <taxon>Dikarya</taxon>
        <taxon>Ascomycota</taxon>
        <taxon>Saccharomycotina</taxon>
        <taxon>Dipodascomycetes</taxon>
        <taxon>Dipodascales</taxon>
        <taxon>Trichomonascaceae</taxon>
        <taxon>Wickerhamiella</taxon>
    </lineage>
</organism>
<dbReference type="AlphaFoldDB" id="A0A2T0FP65"/>